<organism evidence="1 2">
    <name type="scientific">Streptomyces luteolifulvus</name>
    <dbReference type="NCBI Taxonomy" id="2615112"/>
    <lineage>
        <taxon>Bacteria</taxon>
        <taxon>Bacillati</taxon>
        <taxon>Actinomycetota</taxon>
        <taxon>Actinomycetes</taxon>
        <taxon>Kitasatosporales</taxon>
        <taxon>Streptomycetaceae</taxon>
        <taxon>Streptomyces</taxon>
    </lineage>
</organism>
<keyword evidence="2" id="KW-1185">Reference proteome</keyword>
<name>A0A6H9V8G3_9ACTN</name>
<evidence type="ECO:0000313" key="1">
    <source>
        <dbReference type="EMBL" id="KAB1150704.1"/>
    </source>
</evidence>
<dbReference type="EMBL" id="VZRB01000001">
    <property type="protein sequence ID" value="KAB1150704.1"/>
    <property type="molecule type" value="Genomic_DNA"/>
</dbReference>
<dbReference type="Proteomes" id="UP000442707">
    <property type="component" value="Unassembled WGS sequence"/>
</dbReference>
<reference evidence="1 2" key="1">
    <citation type="submission" date="2019-09" db="EMBL/GenBank/DDBJ databases">
        <title>Screening of Novel Bioactive Compounds from Soil-Associated.</title>
        <authorList>
            <person name="Zhao S."/>
        </authorList>
    </citation>
    <scope>NUCLEOTIDE SEQUENCE [LARGE SCALE GENOMIC DNA]</scope>
    <source>
        <strain evidence="1 2">HIT-DPA4</strain>
    </source>
</reference>
<protein>
    <submittedName>
        <fullName evidence="1">Uncharacterized protein</fullName>
    </submittedName>
</protein>
<dbReference type="RefSeq" id="WP_150943604.1">
    <property type="nucleotide sequence ID" value="NZ_VZRB01000001.1"/>
</dbReference>
<sequence>MTTIPQTAVAVPLELLKSKTITVLVDSFQAAFTATYDEERGLKEQARRRLLAELRGPNEFANSTAHEEYRPS</sequence>
<accession>A0A6H9V8G3</accession>
<comment type="caution">
    <text evidence="1">The sequence shown here is derived from an EMBL/GenBank/DDBJ whole genome shotgun (WGS) entry which is preliminary data.</text>
</comment>
<evidence type="ECO:0000313" key="2">
    <source>
        <dbReference type="Proteomes" id="UP000442707"/>
    </source>
</evidence>
<proteinExistence type="predicted"/>
<gene>
    <name evidence="1" type="ORF">F7R91_01620</name>
</gene>
<dbReference type="AlphaFoldDB" id="A0A6H9V8G3"/>